<name>A0A1Y6IS55_9VIBR</name>
<dbReference type="EMBL" id="JAWRCO010000001">
    <property type="protein sequence ID" value="MDW6003349.1"/>
    <property type="molecule type" value="Genomic_DNA"/>
</dbReference>
<dbReference type="Proteomes" id="UP000196125">
    <property type="component" value="Unassembled WGS sequence"/>
</dbReference>
<dbReference type="EMBL" id="FXXI01000001">
    <property type="protein sequence ID" value="SMR99861.1"/>
    <property type="molecule type" value="Genomic_DNA"/>
</dbReference>
<dbReference type="Proteomes" id="UP001283366">
    <property type="component" value="Unassembled WGS sequence"/>
</dbReference>
<dbReference type="RefSeq" id="WP_234993536.1">
    <property type="nucleotide sequence ID" value="NZ_AP024883.1"/>
</dbReference>
<sequence>MSKKQKKSPEKNETQSDENKTRSVHETRKKIEEILDKRAFDKQFEL</sequence>
<dbReference type="AlphaFoldDB" id="A0A1Y6IS55"/>
<evidence type="ECO:0000256" key="1">
    <source>
        <dbReference type="SAM" id="MobiDB-lite"/>
    </source>
</evidence>
<reference evidence="3 4" key="1">
    <citation type="submission" date="2017-05" db="EMBL/GenBank/DDBJ databases">
        <authorList>
            <person name="Song R."/>
            <person name="Chenine A.L."/>
            <person name="Ruprecht R.M."/>
        </authorList>
    </citation>
    <scope>NUCLEOTIDE SEQUENCE [LARGE SCALE GENOMIC DNA]</scope>
    <source>
        <strain evidence="3 4">CECT 7927</strain>
    </source>
</reference>
<reference evidence="2 5" key="2">
    <citation type="submission" date="2023-11" db="EMBL/GenBank/DDBJ databases">
        <title>Plant-associative lifestyle of Vibrio porteresiae and its evolutionary dynamics.</title>
        <authorList>
            <person name="Rameshkumar N."/>
            <person name="Kirti K."/>
        </authorList>
    </citation>
    <scope>NUCLEOTIDE SEQUENCE [LARGE SCALE GENOMIC DNA]</scope>
    <source>
        <strain evidence="2 5">MSSRF38</strain>
    </source>
</reference>
<proteinExistence type="predicted"/>
<evidence type="ECO:0000313" key="5">
    <source>
        <dbReference type="Proteomes" id="UP001283366"/>
    </source>
</evidence>
<accession>A0A1Y6IS55</accession>
<feature type="compositionally biased region" description="Basic and acidic residues" evidence="1">
    <location>
        <begin position="7"/>
        <end position="28"/>
    </location>
</feature>
<evidence type="ECO:0000313" key="3">
    <source>
        <dbReference type="EMBL" id="SMR99861.1"/>
    </source>
</evidence>
<organism evidence="3 4">
    <name type="scientific">Vibrio mangrovi</name>
    <dbReference type="NCBI Taxonomy" id="474394"/>
    <lineage>
        <taxon>Bacteria</taxon>
        <taxon>Pseudomonadati</taxon>
        <taxon>Pseudomonadota</taxon>
        <taxon>Gammaproteobacteria</taxon>
        <taxon>Vibrionales</taxon>
        <taxon>Vibrionaceae</taxon>
        <taxon>Vibrio</taxon>
    </lineage>
</organism>
<evidence type="ECO:0000313" key="4">
    <source>
        <dbReference type="Proteomes" id="UP000196125"/>
    </source>
</evidence>
<protein>
    <submittedName>
        <fullName evidence="2">Adenosine deaminase</fullName>
    </submittedName>
</protein>
<evidence type="ECO:0000313" key="2">
    <source>
        <dbReference type="EMBL" id="MDW6003349.1"/>
    </source>
</evidence>
<keyword evidence="5" id="KW-1185">Reference proteome</keyword>
<gene>
    <name evidence="2" type="ORF">SBX37_10865</name>
    <name evidence="3" type="ORF">VIM7927_01095</name>
</gene>
<feature type="region of interest" description="Disordered" evidence="1">
    <location>
        <begin position="1"/>
        <end position="28"/>
    </location>
</feature>